<comment type="caution">
    <text evidence="1">The sequence shown here is derived from an EMBL/GenBank/DDBJ whole genome shotgun (WGS) entry which is preliminary data.</text>
</comment>
<proteinExistence type="predicted"/>
<sequence length="162" mass="17312">MFNAWSLVPLHQKTGPGPGLESLIAHCEIIVVRLFCHLRDSRVGVGVCPFESMHWLMTSGTHDQNTGSASNRKLRDLGFGASAPRGEGAICDVLSQLCSAPAPLSSQHKNCGSNCEAEPLAHITVQLAPLQPTSHPQLSTRTATSLLTLLYPTDFALSSHTS</sequence>
<accession>A0ACC0DZZ9</accession>
<name>A0ACC0DZZ9_9BASI</name>
<evidence type="ECO:0000313" key="1">
    <source>
        <dbReference type="EMBL" id="KAI7941218.1"/>
    </source>
</evidence>
<reference evidence="2" key="2">
    <citation type="journal article" date="2018" name="Mol. Plant Microbe Interact.">
        <title>Genome sequence resources for the wheat stripe rust pathogen (Puccinia striiformis f. sp. tritici) and the barley stripe rust pathogen (Puccinia striiformis f. sp. hordei).</title>
        <authorList>
            <person name="Xia C."/>
            <person name="Wang M."/>
            <person name="Yin C."/>
            <person name="Cornejo O.E."/>
            <person name="Hulbert S.H."/>
            <person name="Chen X."/>
        </authorList>
    </citation>
    <scope>NUCLEOTIDE SEQUENCE [LARGE SCALE GENOMIC DNA]</scope>
    <source>
        <strain evidence="2">93-210</strain>
    </source>
</reference>
<dbReference type="Proteomes" id="UP001060170">
    <property type="component" value="Chromosome 13"/>
</dbReference>
<evidence type="ECO:0000313" key="2">
    <source>
        <dbReference type="Proteomes" id="UP001060170"/>
    </source>
</evidence>
<keyword evidence="2" id="KW-1185">Reference proteome</keyword>
<protein>
    <submittedName>
        <fullName evidence="1">Uncharacterized protein</fullName>
    </submittedName>
</protein>
<reference evidence="2" key="1">
    <citation type="journal article" date="2018" name="BMC Genomics">
        <title>Genomic insights into host adaptation between the wheat stripe rust pathogen (Puccinia striiformis f. sp. tritici) and the barley stripe rust pathogen (Puccinia striiformis f. sp. hordei).</title>
        <authorList>
            <person name="Xia C."/>
            <person name="Wang M."/>
            <person name="Yin C."/>
            <person name="Cornejo O.E."/>
            <person name="Hulbert S.H."/>
            <person name="Chen X."/>
        </authorList>
    </citation>
    <scope>NUCLEOTIDE SEQUENCE [LARGE SCALE GENOMIC DNA]</scope>
    <source>
        <strain evidence="2">93-210</strain>
    </source>
</reference>
<gene>
    <name evidence="1" type="ORF">MJO28_013503</name>
</gene>
<organism evidence="1 2">
    <name type="scientific">Puccinia striiformis f. sp. tritici</name>
    <dbReference type="NCBI Taxonomy" id="168172"/>
    <lineage>
        <taxon>Eukaryota</taxon>
        <taxon>Fungi</taxon>
        <taxon>Dikarya</taxon>
        <taxon>Basidiomycota</taxon>
        <taxon>Pucciniomycotina</taxon>
        <taxon>Pucciniomycetes</taxon>
        <taxon>Pucciniales</taxon>
        <taxon>Pucciniaceae</taxon>
        <taxon>Puccinia</taxon>
    </lineage>
</organism>
<reference evidence="1 2" key="3">
    <citation type="journal article" date="2022" name="Microbiol. Spectr.">
        <title>Folding features and dynamics of 3D genome architecture in plant fungal pathogens.</title>
        <authorList>
            <person name="Xia C."/>
        </authorList>
    </citation>
    <scope>NUCLEOTIDE SEQUENCE [LARGE SCALE GENOMIC DNA]</scope>
    <source>
        <strain evidence="1 2">93-210</strain>
    </source>
</reference>
<dbReference type="EMBL" id="CM045877">
    <property type="protein sequence ID" value="KAI7941218.1"/>
    <property type="molecule type" value="Genomic_DNA"/>
</dbReference>